<dbReference type="RefSeq" id="WP_163691699.1">
    <property type="nucleotide sequence ID" value="NZ_FXTW01000001.1"/>
</dbReference>
<protein>
    <submittedName>
        <fullName evidence="1">Uncharacterized protein</fullName>
    </submittedName>
</protein>
<dbReference type="AlphaFoldDB" id="A0A6P0UHN6"/>
<reference evidence="1 2" key="1">
    <citation type="submission" date="2020-01" db="EMBL/GenBank/DDBJ databases">
        <title>Muriicola jejuensis KCTC 22299.</title>
        <authorList>
            <person name="Wang G."/>
        </authorList>
    </citation>
    <scope>NUCLEOTIDE SEQUENCE [LARGE SCALE GENOMIC DNA]</scope>
    <source>
        <strain evidence="1 2">KCTC 22299</strain>
    </source>
</reference>
<dbReference type="InterPro" id="IPR045534">
    <property type="entry name" value="DUF6428"/>
</dbReference>
<proteinExistence type="predicted"/>
<dbReference type="EMBL" id="JAABOP010000001">
    <property type="protein sequence ID" value="NER09656.1"/>
    <property type="molecule type" value="Genomic_DNA"/>
</dbReference>
<evidence type="ECO:0000313" key="2">
    <source>
        <dbReference type="Proteomes" id="UP000468443"/>
    </source>
</evidence>
<comment type="caution">
    <text evidence="1">The sequence shown here is derived from an EMBL/GenBank/DDBJ whole genome shotgun (WGS) entry which is preliminary data.</text>
</comment>
<dbReference type="Pfam" id="PF20001">
    <property type="entry name" value="DUF6428"/>
    <property type="match status" value="1"/>
</dbReference>
<sequence>MKTSEFLELLREHSSKALVFEYGSGQRIGANYHITEVKNISVESVDCGGRSDSWRETVIQLWENPGEADKRTYLSTYKARAILDRVHALKPMDTEAVLRFEYGNSSFHTAQLYVKGAKTDGRELTFTLQSAPTLCKAEETCGVTKVEEPAGSGCCDPASGCC</sequence>
<organism evidence="1 2">
    <name type="scientific">Muriicola jejuensis</name>
    <dbReference type="NCBI Taxonomy" id="504488"/>
    <lineage>
        <taxon>Bacteria</taxon>
        <taxon>Pseudomonadati</taxon>
        <taxon>Bacteroidota</taxon>
        <taxon>Flavobacteriia</taxon>
        <taxon>Flavobacteriales</taxon>
        <taxon>Flavobacteriaceae</taxon>
        <taxon>Muriicola</taxon>
    </lineage>
</organism>
<name>A0A6P0UHN6_9FLAO</name>
<accession>A0A6P0UHN6</accession>
<dbReference type="Proteomes" id="UP000468443">
    <property type="component" value="Unassembled WGS sequence"/>
</dbReference>
<keyword evidence="2" id="KW-1185">Reference proteome</keyword>
<evidence type="ECO:0000313" key="1">
    <source>
        <dbReference type="EMBL" id="NER09656.1"/>
    </source>
</evidence>
<gene>
    <name evidence="1" type="ORF">GWK09_03955</name>
</gene>